<keyword evidence="2" id="KW-0732">Signal</keyword>
<dbReference type="Proteomes" id="UP000316706">
    <property type="component" value="Unassembled WGS sequence"/>
</dbReference>
<comment type="caution">
    <text evidence="3">The sequence shown here is derived from an EMBL/GenBank/DDBJ whole genome shotgun (WGS) entry which is preliminary data.</text>
</comment>
<evidence type="ECO:0000256" key="2">
    <source>
        <dbReference type="SAM" id="SignalP"/>
    </source>
</evidence>
<accession>A0A543ILA7</accession>
<evidence type="ECO:0000313" key="4">
    <source>
        <dbReference type="Proteomes" id="UP000316706"/>
    </source>
</evidence>
<feature type="region of interest" description="Disordered" evidence="1">
    <location>
        <begin position="57"/>
        <end position="76"/>
    </location>
</feature>
<feature type="signal peptide" evidence="2">
    <location>
        <begin position="1"/>
        <end position="20"/>
    </location>
</feature>
<organism evidence="3 4">
    <name type="scientific">Actinomadura hallensis</name>
    <dbReference type="NCBI Taxonomy" id="337895"/>
    <lineage>
        <taxon>Bacteria</taxon>
        <taxon>Bacillati</taxon>
        <taxon>Actinomycetota</taxon>
        <taxon>Actinomycetes</taxon>
        <taxon>Streptosporangiales</taxon>
        <taxon>Thermomonosporaceae</taxon>
        <taxon>Actinomadura</taxon>
    </lineage>
</organism>
<name>A0A543ILA7_9ACTN</name>
<protein>
    <recommendedName>
        <fullName evidence="5">DUF4333 domain-containing protein</fullName>
    </recommendedName>
</protein>
<proteinExistence type="predicted"/>
<evidence type="ECO:0000256" key="1">
    <source>
        <dbReference type="SAM" id="MobiDB-lite"/>
    </source>
</evidence>
<gene>
    <name evidence="3" type="ORF">FHX41_5129</name>
</gene>
<feature type="chain" id="PRO_5021888422" description="DUF4333 domain-containing protein" evidence="2">
    <location>
        <begin position="21"/>
        <end position="135"/>
    </location>
</feature>
<dbReference type="PROSITE" id="PS51257">
    <property type="entry name" value="PROKAR_LIPOPROTEIN"/>
    <property type="match status" value="1"/>
</dbReference>
<reference evidence="3 4" key="1">
    <citation type="submission" date="2019-06" db="EMBL/GenBank/DDBJ databases">
        <title>Sequencing the genomes of 1000 actinobacteria strains.</title>
        <authorList>
            <person name="Klenk H.-P."/>
        </authorList>
    </citation>
    <scope>NUCLEOTIDE SEQUENCE [LARGE SCALE GENOMIC DNA]</scope>
    <source>
        <strain evidence="3 4">DSM 45043</strain>
    </source>
</reference>
<sequence length="135" mass="14533">MRRRLSTPMRFVLAALLAAAVSGCQVMQRISESSYRKAVANGAAEELEARGVELRDAPACTPPETRPETRPGPGSVLRVTCTARTRAGEPVTVSGVVRRADAPRPRETYVVTVGGREVLRKDCLGSGCRRTPGDR</sequence>
<dbReference type="RefSeq" id="WP_246077547.1">
    <property type="nucleotide sequence ID" value="NZ_VFPO01000001.1"/>
</dbReference>
<evidence type="ECO:0000313" key="3">
    <source>
        <dbReference type="EMBL" id="TQM71363.1"/>
    </source>
</evidence>
<evidence type="ECO:0008006" key="5">
    <source>
        <dbReference type="Google" id="ProtNLM"/>
    </source>
</evidence>
<keyword evidence="4" id="KW-1185">Reference proteome</keyword>
<dbReference type="EMBL" id="VFPO01000001">
    <property type="protein sequence ID" value="TQM71363.1"/>
    <property type="molecule type" value="Genomic_DNA"/>
</dbReference>
<dbReference type="AlphaFoldDB" id="A0A543ILA7"/>